<name>A0A482MGB3_9CAUD</name>
<sequence>MLTIKYLYQTGTRIHEIQEVRQLDNGDLDVTRADGKMERVELYTSEEAFVMNDSGRTIQRFFGTRAREAMNVTNSIVAGSADAGAIRDAIKAKGSGVGR</sequence>
<proteinExistence type="predicted"/>
<dbReference type="Proteomes" id="UP000308339">
    <property type="component" value="Segment"/>
</dbReference>
<gene>
    <name evidence="1" type="ORF">CPT_Serbin_005</name>
</gene>
<evidence type="ECO:0000313" key="1">
    <source>
        <dbReference type="EMBL" id="QBQ72921.1"/>
    </source>
</evidence>
<organism evidence="1 2">
    <name type="scientific">Serratia phage Serbin</name>
    <dbReference type="NCBI Taxonomy" id="2562181"/>
    <lineage>
        <taxon>Viruses</taxon>
        <taxon>Duplodnaviria</taxon>
        <taxon>Heunggongvirae</taxon>
        <taxon>Uroviricota</taxon>
        <taxon>Caudoviricetes</taxon>
        <taxon>Serbinvirus</taxon>
        <taxon>Serbinvirus serbin</taxon>
    </lineage>
</organism>
<accession>A0A482MGB3</accession>
<evidence type="ECO:0000313" key="2">
    <source>
        <dbReference type="Proteomes" id="UP000308339"/>
    </source>
</evidence>
<protein>
    <submittedName>
        <fullName evidence="1">Uncharacterized protein</fullName>
    </submittedName>
</protein>
<dbReference type="EMBL" id="MK608336">
    <property type="protein sequence ID" value="QBQ72921.1"/>
    <property type="molecule type" value="Genomic_DNA"/>
</dbReference>
<reference evidence="1 2" key="1">
    <citation type="journal article" date="2019" name="Microbiol. Resour. Announc.">
        <title>Complete Genome Sequence of Serratia marcescens Siphophage Serbin.</title>
        <authorList>
            <person name="Williams E.A."/>
            <person name="Hopson H."/>
            <person name="Rodriguez A."/>
            <person name="Kongari R."/>
            <person name="Bonasera R."/>
            <person name="Hernandez-Morales A.C."/>
            <person name="Liu M."/>
        </authorList>
    </citation>
    <scope>NUCLEOTIDE SEQUENCE [LARGE SCALE GENOMIC DNA]</scope>
</reference>
<keyword evidence="2" id="KW-1185">Reference proteome</keyword>